<evidence type="ECO:0000313" key="4">
    <source>
        <dbReference type="EMBL" id="ABL69909.1"/>
    </source>
</evidence>
<evidence type="ECO:0000256" key="2">
    <source>
        <dbReference type="ARBA" id="ARBA00022777"/>
    </source>
</evidence>
<dbReference type="PANTHER" id="PTHR10584:SF166">
    <property type="entry name" value="RIBOKINASE"/>
    <property type="match status" value="1"/>
</dbReference>
<dbReference type="RefSeq" id="WP_011748106.1">
    <property type="nucleotide sequence ID" value="NC_008686.1"/>
</dbReference>
<dbReference type="HOGENOM" id="CLU_935939_0_0_5"/>
<reference evidence="5" key="1">
    <citation type="submission" date="2006-12" db="EMBL/GenBank/DDBJ databases">
        <title>Complete sequence of chromosome 1 of Paracoccus denitrificans PD1222.</title>
        <authorList>
            <person name="Copeland A."/>
            <person name="Lucas S."/>
            <person name="Lapidus A."/>
            <person name="Barry K."/>
            <person name="Detter J.C."/>
            <person name="Glavina del Rio T."/>
            <person name="Hammon N."/>
            <person name="Israni S."/>
            <person name="Dalin E."/>
            <person name="Tice H."/>
            <person name="Pitluck S."/>
            <person name="Munk A.C."/>
            <person name="Brettin T."/>
            <person name="Bruce D."/>
            <person name="Han C."/>
            <person name="Tapia R."/>
            <person name="Gilna P."/>
            <person name="Schmutz J."/>
            <person name="Larimer F."/>
            <person name="Land M."/>
            <person name="Hauser L."/>
            <person name="Kyrpides N."/>
            <person name="Lykidis A."/>
            <person name="Spiro S."/>
            <person name="Richardson D.J."/>
            <person name="Moir J.W.B."/>
            <person name="Ferguson S.J."/>
            <person name="van Spanning R.J.M."/>
            <person name="Richardson P."/>
        </authorList>
    </citation>
    <scope>NUCLEOTIDE SEQUENCE [LARGE SCALE GENOMIC DNA]</scope>
    <source>
        <strain evidence="5">Pd 1222</strain>
    </source>
</reference>
<proteinExistence type="predicted"/>
<accession>A1B315</accession>
<name>A1B315_PARDP</name>
<organism evidence="4 5">
    <name type="scientific">Paracoccus denitrificans (strain Pd 1222)</name>
    <dbReference type="NCBI Taxonomy" id="318586"/>
    <lineage>
        <taxon>Bacteria</taxon>
        <taxon>Pseudomonadati</taxon>
        <taxon>Pseudomonadota</taxon>
        <taxon>Alphaproteobacteria</taxon>
        <taxon>Rhodobacterales</taxon>
        <taxon>Paracoccaceae</taxon>
        <taxon>Paracoccus</taxon>
    </lineage>
</organism>
<evidence type="ECO:0000256" key="1">
    <source>
        <dbReference type="ARBA" id="ARBA00022679"/>
    </source>
</evidence>
<dbReference type="eggNOG" id="COG0524">
    <property type="taxonomic scope" value="Bacteria"/>
</dbReference>
<dbReference type="KEGG" id="pde:Pden_1812"/>
<dbReference type="SUPFAM" id="SSF53613">
    <property type="entry name" value="Ribokinase-like"/>
    <property type="match status" value="1"/>
</dbReference>
<dbReference type="GeneID" id="93450208"/>
<gene>
    <name evidence="4" type="ordered locus">Pden_1812</name>
</gene>
<dbReference type="GO" id="GO:0016301">
    <property type="term" value="F:kinase activity"/>
    <property type="evidence" value="ECO:0007669"/>
    <property type="project" value="UniProtKB-KW"/>
</dbReference>
<dbReference type="InterPro" id="IPR029056">
    <property type="entry name" value="Ribokinase-like"/>
</dbReference>
<sequence>MTTRPRILCLGAMLWDVIGHSAMRLDPGADLPGRITRQPGGVALNVALALARQGLAPAMLSAVGRDAPGEALVTEVGRRGVDTRWLWRDGGLATDSYLAIESPDGLVAAIADARALETAGTAILAPLLDGRLGDATRPWRGTLVLDGNLTAPVLDRIALDPRLSAADLRIVPASPDKAARLRVLIDHPRAIFHLNRAEAEALAGRSLPDAARAAEAVIALGARRALVTDGARPAADAAQDAPTLTEAPPPVAATRVTGAGDSFLAAHLAAESRGAGRAEALTRAVNAASDHVCGKDQPCPP</sequence>
<keyword evidence="1" id="KW-0808">Transferase</keyword>
<dbReference type="Gene3D" id="3.40.1190.20">
    <property type="match status" value="1"/>
</dbReference>
<dbReference type="AlphaFoldDB" id="A1B315"/>
<protein>
    <submittedName>
        <fullName evidence="4">PfkB domain protein</fullName>
    </submittedName>
</protein>
<dbReference type="EMBL" id="CP000489">
    <property type="protein sequence ID" value="ABL69909.1"/>
    <property type="molecule type" value="Genomic_DNA"/>
</dbReference>
<dbReference type="Proteomes" id="UP000000361">
    <property type="component" value="Chromosome 1"/>
</dbReference>
<feature type="domain" description="Carbohydrate kinase PfkB" evidence="3">
    <location>
        <begin position="6"/>
        <end position="289"/>
    </location>
</feature>
<dbReference type="InterPro" id="IPR002173">
    <property type="entry name" value="Carboh/pur_kinase_PfkB_CS"/>
</dbReference>
<dbReference type="STRING" id="318586.Pden_1812"/>
<dbReference type="PROSITE" id="PS00583">
    <property type="entry name" value="PFKB_KINASES_1"/>
    <property type="match status" value="1"/>
</dbReference>
<dbReference type="Pfam" id="PF00294">
    <property type="entry name" value="PfkB"/>
    <property type="match status" value="1"/>
</dbReference>
<keyword evidence="2" id="KW-0418">Kinase</keyword>
<dbReference type="InterPro" id="IPR011611">
    <property type="entry name" value="PfkB_dom"/>
</dbReference>
<dbReference type="GO" id="GO:0005829">
    <property type="term" value="C:cytosol"/>
    <property type="evidence" value="ECO:0007669"/>
    <property type="project" value="TreeGrafter"/>
</dbReference>
<dbReference type="EnsemblBacteria" id="ABL69909">
    <property type="protein sequence ID" value="ABL69909"/>
    <property type="gene ID" value="Pden_1812"/>
</dbReference>
<evidence type="ECO:0000313" key="5">
    <source>
        <dbReference type="Proteomes" id="UP000000361"/>
    </source>
</evidence>
<dbReference type="PANTHER" id="PTHR10584">
    <property type="entry name" value="SUGAR KINASE"/>
    <property type="match status" value="1"/>
</dbReference>
<evidence type="ECO:0000259" key="3">
    <source>
        <dbReference type="Pfam" id="PF00294"/>
    </source>
</evidence>
<keyword evidence="5" id="KW-1185">Reference proteome</keyword>
<dbReference type="OrthoDB" id="7869371at2"/>